<feature type="non-terminal residue" evidence="1">
    <location>
        <position position="96"/>
    </location>
</feature>
<reference evidence="1 2" key="1">
    <citation type="submission" date="2021-05" db="EMBL/GenBank/DDBJ databases">
        <title>Genome Assembly of Synthetic Allotetraploid Brassica napus Reveals Homoeologous Exchanges between Subgenomes.</title>
        <authorList>
            <person name="Davis J.T."/>
        </authorList>
    </citation>
    <scope>NUCLEOTIDE SEQUENCE [LARGE SCALE GENOMIC DNA]</scope>
    <source>
        <strain evidence="2">cv. Da-Ae</strain>
        <tissue evidence="1">Seedling</tissue>
    </source>
</reference>
<accession>A0ABQ7X6Y3</accession>
<evidence type="ECO:0000313" key="2">
    <source>
        <dbReference type="Proteomes" id="UP000824890"/>
    </source>
</evidence>
<organism evidence="1 2">
    <name type="scientific">Brassica napus</name>
    <name type="common">Rape</name>
    <dbReference type="NCBI Taxonomy" id="3708"/>
    <lineage>
        <taxon>Eukaryota</taxon>
        <taxon>Viridiplantae</taxon>
        <taxon>Streptophyta</taxon>
        <taxon>Embryophyta</taxon>
        <taxon>Tracheophyta</taxon>
        <taxon>Spermatophyta</taxon>
        <taxon>Magnoliopsida</taxon>
        <taxon>eudicotyledons</taxon>
        <taxon>Gunneridae</taxon>
        <taxon>Pentapetalae</taxon>
        <taxon>rosids</taxon>
        <taxon>malvids</taxon>
        <taxon>Brassicales</taxon>
        <taxon>Brassicaceae</taxon>
        <taxon>Brassiceae</taxon>
        <taxon>Brassica</taxon>
    </lineage>
</organism>
<sequence>MEGVREKMEVWCKARAFSTAMASHEDVWAIKREDRAMYKDRASGTDRRSVPMTVQLTPLAQVIRLSPNQDVQCVGGPILSLCPLGSLGGKGRIKWI</sequence>
<gene>
    <name evidence="1" type="ORF">HID58_094520</name>
</gene>
<comment type="caution">
    <text evidence="1">The sequence shown here is derived from an EMBL/GenBank/DDBJ whole genome shotgun (WGS) entry which is preliminary data.</text>
</comment>
<evidence type="ECO:0000313" key="1">
    <source>
        <dbReference type="EMBL" id="KAH0851717.1"/>
    </source>
</evidence>
<protein>
    <submittedName>
        <fullName evidence="1">Uncharacterized protein</fullName>
    </submittedName>
</protein>
<dbReference type="Proteomes" id="UP000824890">
    <property type="component" value="Unassembled WGS sequence"/>
</dbReference>
<dbReference type="EMBL" id="JAGKQM010001555">
    <property type="protein sequence ID" value="KAH0851717.1"/>
    <property type="molecule type" value="Genomic_DNA"/>
</dbReference>
<keyword evidence="2" id="KW-1185">Reference proteome</keyword>
<name>A0ABQ7X6Y3_BRANA</name>
<proteinExistence type="predicted"/>